<dbReference type="AlphaFoldDB" id="A0A8B2NWA0"/>
<keyword evidence="1" id="KW-0808">Transferase</keyword>
<dbReference type="OrthoDB" id="7208816at2"/>
<gene>
    <name evidence="6" type="ORF">DLJ53_19835</name>
</gene>
<dbReference type="RefSeq" id="WP_111348446.1">
    <property type="nucleotide sequence ID" value="NZ_QHHQ01000004.1"/>
</dbReference>
<dbReference type="InterPro" id="IPR010941">
    <property type="entry name" value="PhaC_N"/>
</dbReference>
<evidence type="ECO:0000259" key="5">
    <source>
        <dbReference type="Pfam" id="PF12551"/>
    </source>
</evidence>
<feature type="domain" description="Poly-beta-hydroxybutyrate polymerase N-terminal" evidence="4">
    <location>
        <begin position="129"/>
        <end position="298"/>
    </location>
</feature>
<evidence type="ECO:0000256" key="3">
    <source>
        <dbReference type="SAM" id="MobiDB-lite"/>
    </source>
</evidence>
<evidence type="ECO:0000313" key="7">
    <source>
        <dbReference type="Proteomes" id="UP000249590"/>
    </source>
</evidence>
<evidence type="ECO:0000256" key="2">
    <source>
        <dbReference type="ARBA" id="ARBA00023315"/>
    </source>
</evidence>
<dbReference type="InterPro" id="IPR029058">
    <property type="entry name" value="AB_hydrolase_fold"/>
</dbReference>
<accession>A0A8B2NWA0</accession>
<dbReference type="InterPro" id="IPR022211">
    <property type="entry name" value="PHBC_N"/>
</dbReference>
<dbReference type="PANTHER" id="PTHR36837">
    <property type="entry name" value="POLY(3-HYDROXYALKANOATE) POLYMERASE SUBUNIT PHAC"/>
    <property type="match status" value="1"/>
</dbReference>
<evidence type="ECO:0000313" key="6">
    <source>
        <dbReference type="EMBL" id="RAH99986.1"/>
    </source>
</evidence>
<dbReference type="SUPFAM" id="SSF53474">
    <property type="entry name" value="alpha/beta-Hydrolases"/>
    <property type="match status" value="1"/>
</dbReference>
<dbReference type="Proteomes" id="UP000249590">
    <property type="component" value="Unassembled WGS sequence"/>
</dbReference>
<feature type="compositionally biased region" description="Polar residues" evidence="3">
    <location>
        <begin position="1"/>
        <end position="11"/>
    </location>
</feature>
<evidence type="ECO:0000259" key="4">
    <source>
        <dbReference type="Pfam" id="PF07167"/>
    </source>
</evidence>
<organism evidence="6 7">
    <name type="scientific">Acuticoccus sediminis</name>
    <dbReference type="NCBI Taxonomy" id="2184697"/>
    <lineage>
        <taxon>Bacteria</taxon>
        <taxon>Pseudomonadati</taxon>
        <taxon>Pseudomonadota</taxon>
        <taxon>Alphaproteobacteria</taxon>
        <taxon>Hyphomicrobiales</taxon>
        <taxon>Amorphaceae</taxon>
        <taxon>Acuticoccus</taxon>
    </lineage>
</organism>
<keyword evidence="2" id="KW-0012">Acyltransferase</keyword>
<comment type="caution">
    <text evidence="6">The sequence shown here is derived from an EMBL/GenBank/DDBJ whole genome shotgun (WGS) entry which is preliminary data.</text>
</comment>
<feature type="region of interest" description="Disordered" evidence="3">
    <location>
        <begin position="1"/>
        <end position="49"/>
    </location>
</feature>
<dbReference type="InterPro" id="IPR051321">
    <property type="entry name" value="PHA/PHB_synthase"/>
</dbReference>
<feature type="domain" description="Poly-beta-hydroxybutyrate polymerase N-terminal" evidence="5">
    <location>
        <begin position="51"/>
        <end position="91"/>
    </location>
</feature>
<dbReference type="PANTHER" id="PTHR36837:SF5">
    <property type="entry name" value="POLY-3-HYDROXYBUTYRATE SYNTHASE"/>
    <property type="match status" value="1"/>
</dbReference>
<dbReference type="EMBL" id="QHHQ01000004">
    <property type="protein sequence ID" value="RAH99986.1"/>
    <property type="molecule type" value="Genomic_DNA"/>
</dbReference>
<evidence type="ECO:0000256" key="1">
    <source>
        <dbReference type="ARBA" id="ARBA00022679"/>
    </source>
</evidence>
<keyword evidence="7" id="KW-1185">Reference proteome</keyword>
<dbReference type="Gene3D" id="3.40.50.1820">
    <property type="entry name" value="alpha/beta hydrolase"/>
    <property type="match status" value="1"/>
</dbReference>
<dbReference type="Pfam" id="PF12551">
    <property type="entry name" value="PHBC_N"/>
    <property type="match status" value="1"/>
</dbReference>
<dbReference type="GO" id="GO:0016746">
    <property type="term" value="F:acyltransferase activity"/>
    <property type="evidence" value="ECO:0007669"/>
    <property type="project" value="UniProtKB-KW"/>
</dbReference>
<dbReference type="Pfam" id="PF07167">
    <property type="entry name" value="PhaC_N"/>
    <property type="match status" value="1"/>
</dbReference>
<dbReference type="GO" id="GO:0042619">
    <property type="term" value="P:poly-hydroxybutyrate biosynthetic process"/>
    <property type="evidence" value="ECO:0007669"/>
    <property type="project" value="InterPro"/>
</dbReference>
<reference evidence="6 7" key="1">
    <citation type="submission" date="2018-05" db="EMBL/GenBank/DDBJ databases">
        <title>Acuticoccus sediminis sp. nov., isolated from deep-sea sediment of Indian Ocean.</title>
        <authorList>
            <person name="Liu X."/>
            <person name="Lai Q."/>
            <person name="Du Y."/>
            <person name="Sun F."/>
            <person name="Zhang X."/>
            <person name="Wang S."/>
            <person name="Shao Z."/>
        </authorList>
    </citation>
    <scope>NUCLEOTIDE SEQUENCE [LARGE SCALE GENOMIC DNA]</scope>
    <source>
        <strain evidence="6 7">PTG4-2</strain>
    </source>
</reference>
<protein>
    <submittedName>
        <fullName evidence="6">Poly-beta-hydroxybutyrate polymerase</fullName>
    </submittedName>
</protein>
<proteinExistence type="predicted"/>
<sequence length="620" mass="68699">MSQTARSTLSLVSPEPVDHPVAPHSPDAAGTPPRHSPETPPTASPDRPTVFDMIDRSLHASAAHLTMGLSPAALAGAYLDWAAHVSFSPGKQLELMTEAGRKATALADYAGRALMEGEKAERPVAPLPQDYRFAEASWRQWPYNMLEQSFLTVQDWWQDATTGVHGVTHQHERMAEFCARQILDAFAPSNMLLTNPEVVRRTFNEGGMNLVRGFQNFLEDAHRTAAHRPPPGTEDFKVGEDVAVTPGKVVFRNHLIELIQYSPTTETVTPEPILIIPAWIMKYYILDLSPHNSLIRYLVGQGHTVFAISWRNPGAEDRDLGMDDYVTMGPLAALDAIGKIVPERKVHAVGYCLGGTLLSITAAAMARDNDDRLASVVMFAAQTDFTEAGELTLFINESQLCFLEDMMWESGYLDSTQMAGAFQILRSNDLIWSKVVREYMLGERAPMIDLMAWNADATRMPYRMHREYLRHLFLDNDLAKGRYMVFGRPVAVGDIRVPIFAVGTEHDHVAPWHSAYKINLLADTDVTFVLTSGGHNAGIVSEPGHKHRHYRIRTKTETGHYIDPDKFVAETPVKEGSWWPELSEFLTVHSGEPVAPPSMGAPAAGLAPVCDAPGTYVLMR</sequence>
<name>A0A8B2NWA0_9HYPH</name>